<evidence type="ECO:0000259" key="1">
    <source>
        <dbReference type="Pfam" id="PF00534"/>
    </source>
</evidence>
<dbReference type="HOGENOM" id="CLU_009583_0_3_3"/>
<dbReference type="KEGG" id="cep:Cri9333_3499"/>
<protein>
    <submittedName>
        <fullName evidence="3">Glycosyl transferase group 1</fullName>
    </submittedName>
</protein>
<evidence type="ECO:0000313" key="3">
    <source>
        <dbReference type="EMBL" id="AFZ14324.1"/>
    </source>
</evidence>
<keyword evidence="3" id="KW-0808">Transferase</keyword>
<evidence type="ECO:0000313" key="4">
    <source>
        <dbReference type="Proteomes" id="UP000010472"/>
    </source>
</evidence>
<dbReference type="STRING" id="1173022.Cri9333_3499"/>
<dbReference type="EMBL" id="CP003620">
    <property type="protein sequence ID" value="AFZ14324.1"/>
    <property type="molecule type" value="Genomic_DNA"/>
</dbReference>
<dbReference type="Gene3D" id="3.40.50.2000">
    <property type="entry name" value="Glycogen Phosphorylase B"/>
    <property type="match status" value="2"/>
</dbReference>
<proteinExistence type="predicted"/>
<sequence>MKFLFIITRADTIGGAQVHVRDLAKALNQDRHEVLVVTGVRGAYTTELHKWGINSISCEFLEKNINLVKDCQSFNFLKETIRNFKPDIVSTHSSKAGLLGRLACKIADTPCIFTAHGWAFTGGVPEPSRTLYQWVEKLAEPLADKIICVSENDRSIGVKVGMQADRLLTIHNGMPDIPNELRANPMASNPVRIVMVARFDRQKDHLTLLRAFQKIQGAQLDLVGNGPNIEVIKTMALKLGIADSVNFLGHRNDIAKVLAQAQIFTLISNWEGFPRTTLEAMRAGMPVVVSNVGGASEAVIDGITGYCVPHQDVDVLRDRLSKLVSDVDLRTKMGDQGRKRYEAEFTFERMFERNCKIYEQVLANRGKGK</sequence>
<dbReference type="CDD" id="cd03808">
    <property type="entry name" value="GT4_CapM-like"/>
    <property type="match status" value="1"/>
</dbReference>
<organism evidence="3 4">
    <name type="scientific">Crinalium epipsammum PCC 9333</name>
    <dbReference type="NCBI Taxonomy" id="1173022"/>
    <lineage>
        <taxon>Bacteria</taxon>
        <taxon>Bacillati</taxon>
        <taxon>Cyanobacteriota</taxon>
        <taxon>Cyanophyceae</taxon>
        <taxon>Gomontiellales</taxon>
        <taxon>Gomontiellaceae</taxon>
        <taxon>Crinalium</taxon>
    </lineage>
</organism>
<dbReference type="OrthoDB" id="9806653at2"/>
<keyword evidence="4" id="KW-1185">Reference proteome</keyword>
<name>K9W3F2_9CYAN</name>
<dbReference type="InterPro" id="IPR028098">
    <property type="entry name" value="Glyco_trans_4-like_N"/>
</dbReference>
<dbReference type="Pfam" id="PF13439">
    <property type="entry name" value="Glyco_transf_4"/>
    <property type="match status" value="1"/>
</dbReference>
<feature type="domain" description="Glycosyltransferase subfamily 4-like N-terminal" evidence="2">
    <location>
        <begin position="13"/>
        <end position="174"/>
    </location>
</feature>
<dbReference type="Pfam" id="PF00534">
    <property type="entry name" value="Glycos_transf_1"/>
    <property type="match status" value="1"/>
</dbReference>
<dbReference type="Proteomes" id="UP000010472">
    <property type="component" value="Chromosome"/>
</dbReference>
<dbReference type="RefSeq" id="WP_015204429.1">
    <property type="nucleotide sequence ID" value="NC_019753.1"/>
</dbReference>
<dbReference type="AlphaFoldDB" id="K9W3F2"/>
<accession>K9W3F2</accession>
<dbReference type="PANTHER" id="PTHR12526:SF630">
    <property type="entry name" value="GLYCOSYLTRANSFERASE"/>
    <property type="match status" value="1"/>
</dbReference>
<dbReference type="SUPFAM" id="SSF53756">
    <property type="entry name" value="UDP-Glycosyltransferase/glycogen phosphorylase"/>
    <property type="match status" value="1"/>
</dbReference>
<dbReference type="PANTHER" id="PTHR12526">
    <property type="entry name" value="GLYCOSYLTRANSFERASE"/>
    <property type="match status" value="1"/>
</dbReference>
<dbReference type="GO" id="GO:0016757">
    <property type="term" value="F:glycosyltransferase activity"/>
    <property type="evidence" value="ECO:0007669"/>
    <property type="project" value="InterPro"/>
</dbReference>
<gene>
    <name evidence="3" type="ORF">Cri9333_3499</name>
</gene>
<dbReference type="eggNOG" id="COG0438">
    <property type="taxonomic scope" value="Bacteria"/>
</dbReference>
<feature type="domain" description="Glycosyl transferase family 1" evidence="1">
    <location>
        <begin position="180"/>
        <end position="340"/>
    </location>
</feature>
<dbReference type="InterPro" id="IPR001296">
    <property type="entry name" value="Glyco_trans_1"/>
</dbReference>
<reference evidence="3 4" key="1">
    <citation type="submission" date="2012-06" db="EMBL/GenBank/DDBJ databases">
        <title>Finished chromosome of genome of Crinalium epipsammum PCC 9333.</title>
        <authorList>
            <consortium name="US DOE Joint Genome Institute"/>
            <person name="Gugger M."/>
            <person name="Coursin T."/>
            <person name="Rippka R."/>
            <person name="Tandeau De Marsac N."/>
            <person name="Huntemann M."/>
            <person name="Wei C.-L."/>
            <person name="Han J."/>
            <person name="Detter J.C."/>
            <person name="Han C."/>
            <person name="Tapia R."/>
            <person name="Davenport K."/>
            <person name="Daligault H."/>
            <person name="Erkkila T."/>
            <person name="Gu W."/>
            <person name="Munk A.C.C."/>
            <person name="Teshima H."/>
            <person name="Xu Y."/>
            <person name="Chain P."/>
            <person name="Chen A."/>
            <person name="Krypides N."/>
            <person name="Mavromatis K."/>
            <person name="Markowitz V."/>
            <person name="Szeto E."/>
            <person name="Ivanova N."/>
            <person name="Mikhailova N."/>
            <person name="Ovchinnikova G."/>
            <person name="Pagani I."/>
            <person name="Pati A."/>
            <person name="Goodwin L."/>
            <person name="Peters L."/>
            <person name="Pitluck S."/>
            <person name="Woyke T."/>
            <person name="Kerfeld C."/>
        </authorList>
    </citation>
    <scope>NUCLEOTIDE SEQUENCE [LARGE SCALE GENOMIC DNA]</scope>
    <source>
        <strain evidence="3 4">PCC 9333</strain>
    </source>
</reference>
<evidence type="ECO:0000259" key="2">
    <source>
        <dbReference type="Pfam" id="PF13439"/>
    </source>
</evidence>